<dbReference type="OrthoDB" id="2933732at2"/>
<name>A0A919WK68_9BACI</name>
<dbReference type="Proteomes" id="UP000682111">
    <property type="component" value="Unassembled WGS sequence"/>
</dbReference>
<evidence type="ECO:0008006" key="3">
    <source>
        <dbReference type="Google" id="ProtNLM"/>
    </source>
</evidence>
<reference evidence="1" key="1">
    <citation type="submission" date="2021-03" db="EMBL/GenBank/DDBJ databases">
        <title>Antimicrobial resistance genes in bacteria isolated from Japanese honey, and their potential for conferring macrolide and lincosamide resistance in the American foulbrood pathogen Paenibacillus larvae.</title>
        <authorList>
            <person name="Okamoto M."/>
            <person name="Kumagai M."/>
            <person name="Kanamori H."/>
            <person name="Takamatsu D."/>
        </authorList>
    </citation>
    <scope>NUCLEOTIDE SEQUENCE</scope>
    <source>
        <strain evidence="1">J27TS8</strain>
    </source>
</reference>
<dbReference type="InterPro" id="IPR015064">
    <property type="entry name" value="Sda"/>
</dbReference>
<dbReference type="AlphaFoldDB" id="A0A919WK68"/>
<proteinExistence type="predicted"/>
<evidence type="ECO:0000313" key="2">
    <source>
        <dbReference type="Proteomes" id="UP000682111"/>
    </source>
</evidence>
<keyword evidence="2" id="KW-1185">Reference proteome</keyword>
<protein>
    <recommendedName>
        <fullName evidence="3">Sporulation histidine kinase inhibitor Sda</fullName>
    </recommendedName>
</protein>
<dbReference type="EMBL" id="BORC01000005">
    <property type="protein sequence ID" value="GIN63226.1"/>
    <property type="molecule type" value="Genomic_DNA"/>
</dbReference>
<organism evidence="1 2">
    <name type="scientific">Robertmurraya siralis</name>
    <dbReference type="NCBI Taxonomy" id="77777"/>
    <lineage>
        <taxon>Bacteria</taxon>
        <taxon>Bacillati</taxon>
        <taxon>Bacillota</taxon>
        <taxon>Bacilli</taxon>
        <taxon>Bacillales</taxon>
        <taxon>Bacillaceae</taxon>
        <taxon>Robertmurraya</taxon>
    </lineage>
</organism>
<accession>A0A919WK68</accession>
<dbReference type="Pfam" id="PF08970">
    <property type="entry name" value="Sda"/>
    <property type="match status" value="1"/>
</dbReference>
<dbReference type="InterPro" id="IPR036916">
    <property type="entry name" value="Sda_sf"/>
</dbReference>
<sequence>MFTELKNEDIMQTYQHAVKLKLDQEFIEILKKEMVQRGIMIEENLKKK</sequence>
<evidence type="ECO:0000313" key="1">
    <source>
        <dbReference type="EMBL" id="GIN63226.1"/>
    </source>
</evidence>
<gene>
    <name evidence="1" type="ORF">J27TS8_32190</name>
</gene>
<comment type="caution">
    <text evidence="1">The sequence shown here is derived from an EMBL/GenBank/DDBJ whole genome shotgun (WGS) entry which is preliminary data.</text>
</comment>
<dbReference type="RefSeq" id="WP_095312317.1">
    <property type="nucleotide sequence ID" value="NZ_BORC01000005.1"/>
</dbReference>
<dbReference type="Gene3D" id="1.10.287.1100">
    <property type="entry name" value="Sporulation inhibitor A"/>
    <property type="match status" value="1"/>
</dbReference>
<dbReference type="SUPFAM" id="SSF100985">
    <property type="entry name" value="Sporulation inhibitor Sda"/>
    <property type="match status" value="1"/>
</dbReference>